<evidence type="ECO:0000256" key="3">
    <source>
        <dbReference type="ARBA" id="ARBA00012054"/>
    </source>
</evidence>
<accession>A0A1K2IL08</accession>
<comment type="pathway">
    <text evidence="1">Carbohydrate acid metabolism.</text>
</comment>
<reference evidence="11 12" key="1">
    <citation type="submission" date="2016-10" db="EMBL/GenBank/DDBJ databases">
        <authorList>
            <person name="de Groot N.N."/>
        </authorList>
    </citation>
    <scope>NUCLEOTIDE SEQUENCE [LARGE SCALE GENOMIC DNA]</scope>
    <source>
        <strain evidence="11 12">DSM 18180</strain>
    </source>
</reference>
<dbReference type="CDD" id="cd02021">
    <property type="entry name" value="GntK"/>
    <property type="match status" value="1"/>
</dbReference>
<evidence type="ECO:0000256" key="8">
    <source>
        <dbReference type="ARBA" id="ARBA00023064"/>
    </source>
</evidence>
<proteinExistence type="inferred from homology"/>
<dbReference type="GO" id="GO:0005524">
    <property type="term" value="F:ATP binding"/>
    <property type="evidence" value="ECO:0007669"/>
    <property type="project" value="UniProtKB-KW"/>
</dbReference>
<dbReference type="GO" id="GO:0005737">
    <property type="term" value="C:cytoplasm"/>
    <property type="evidence" value="ECO:0007669"/>
    <property type="project" value="TreeGrafter"/>
</dbReference>
<dbReference type="InterPro" id="IPR031322">
    <property type="entry name" value="Shikimate/glucono_kinase"/>
</dbReference>
<sequence>MMMIIIMGVSGCGKTTVGKSLSEKINLPFYDADDFHTEANIEKMKNGHALTDDDRKPWLESLSNHIEKWELNGGAILACSALKEKYRAILSSKIKTINWVYLSGSFDVIKTRLEQRNQHYMKSTLLTSQFDTLEIPQYGLHIPIEKPVKDIITTITSKLNLNE</sequence>
<keyword evidence="7 10" id="KW-0067">ATP-binding</keyword>
<dbReference type="PANTHER" id="PTHR43442:SF3">
    <property type="entry name" value="GLUCONOKINASE-RELATED"/>
    <property type="match status" value="1"/>
</dbReference>
<dbReference type="Pfam" id="PF01202">
    <property type="entry name" value="SKI"/>
    <property type="match status" value="1"/>
</dbReference>
<dbReference type="GO" id="GO:0019521">
    <property type="term" value="P:D-gluconate metabolic process"/>
    <property type="evidence" value="ECO:0007669"/>
    <property type="project" value="UniProtKB-KW"/>
</dbReference>
<dbReference type="InterPro" id="IPR006001">
    <property type="entry name" value="Therm_gnt_kin"/>
</dbReference>
<evidence type="ECO:0000256" key="7">
    <source>
        <dbReference type="ARBA" id="ARBA00022840"/>
    </source>
</evidence>
<evidence type="ECO:0000256" key="1">
    <source>
        <dbReference type="ARBA" id="ARBA00004761"/>
    </source>
</evidence>
<dbReference type="STRING" id="369401.SAMN05428642_1021117"/>
<name>A0A1K2IL08_9FLAO</name>
<comment type="similarity">
    <text evidence="2 10">Belongs to the gluconokinase GntK/GntV family.</text>
</comment>
<gene>
    <name evidence="11" type="ORF">SAMN05428642_1021117</name>
</gene>
<evidence type="ECO:0000256" key="6">
    <source>
        <dbReference type="ARBA" id="ARBA00022777"/>
    </source>
</evidence>
<dbReference type="PANTHER" id="PTHR43442">
    <property type="entry name" value="GLUCONOKINASE-RELATED"/>
    <property type="match status" value="1"/>
</dbReference>
<evidence type="ECO:0000313" key="12">
    <source>
        <dbReference type="Proteomes" id="UP000182544"/>
    </source>
</evidence>
<dbReference type="NCBIfam" id="TIGR01313">
    <property type="entry name" value="therm_gnt_kin"/>
    <property type="match status" value="1"/>
</dbReference>
<evidence type="ECO:0000256" key="4">
    <source>
        <dbReference type="ARBA" id="ARBA00022679"/>
    </source>
</evidence>
<dbReference type="RefSeq" id="WP_245794814.1">
    <property type="nucleotide sequence ID" value="NZ_FPKV01000002.1"/>
</dbReference>
<dbReference type="Proteomes" id="UP000182544">
    <property type="component" value="Unassembled WGS sequence"/>
</dbReference>
<keyword evidence="5 10" id="KW-0547">Nucleotide-binding</keyword>
<evidence type="ECO:0000313" key="11">
    <source>
        <dbReference type="EMBL" id="SFZ92990.1"/>
    </source>
</evidence>
<dbReference type="FunFam" id="3.40.50.300:FF:000522">
    <property type="entry name" value="Gluconokinase"/>
    <property type="match status" value="1"/>
</dbReference>
<evidence type="ECO:0000256" key="5">
    <source>
        <dbReference type="ARBA" id="ARBA00022741"/>
    </source>
</evidence>
<dbReference type="EMBL" id="FPKV01000002">
    <property type="protein sequence ID" value="SFZ92990.1"/>
    <property type="molecule type" value="Genomic_DNA"/>
</dbReference>
<dbReference type="SUPFAM" id="SSF52540">
    <property type="entry name" value="P-loop containing nucleoside triphosphate hydrolases"/>
    <property type="match status" value="1"/>
</dbReference>
<dbReference type="GO" id="GO:0046316">
    <property type="term" value="F:gluconokinase activity"/>
    <property type="evidence" value="ECO:0007669"/>
    <property type="project" value="UniProtKB-EC"/>
</dbReference>
<dbReference type="Gene3D" id="3.40.50.300">
    <property type="entry name" value="P-loop containing nucleotide triphosphate hydrolases"/>
    <property type="match status" value="1"/>
</dbReference>
<keyword evidence="6 10" id="KW-0418">Kinase</keyword>
<evidence type="ECO:0000256" key="10">
    <source>
        <dbReference type="RuleBase" id="RU363066"/>
    </source>
</evidence>
<keyword evidence="4 10" id="KW-0808">Transferase</keyword>
<protein>
    <recommendedName>
        <fullName evidence="3 10">Gluconokinase</fullName>
        <ecNumber evidence="3 10">2.7.1.12</ecNumber>
    </recommendedName>
</protein>
<dbReference type="EC" id="2.7.1.12" evidence="3 10"/>
<dbReference type="AlphaFoldDB" id="A0A1K2IL08"/>
<comment type="catalytic activity">
    <reaction evidence="9 10">
        <text>D-gluconate + ATP = 6-phospho-D-gluconate + ADP + H(+)</text>
        <dbReference type="Rhea" id="RHEA:19433"/>
        <dbReference type="ChEBI" id="CHEBI:15378"/>
        <dbReference type="ChEBI" id="CHEBI:18391"/>
        <dbReference type="ChEBI" id="CHEBI:30616"/>
        <dbReference type="ChEBI" id="CHEBI:58759"/>
        <dbReference type="ChEBI" id="CHEBI:456216"/>
        <dbReference type="EC" id="2.7.1.12"/>
    </reaction>
</comment>
<keyword evidence="12" id="KW-1185">Reference proteome</keyword>
<organism evidence="11 12">
    <name type="scientific">Flaviramulus basaltis</name>
    <dbReference type="NCBI Taxonomy" id="369401"/>
    <lineage>
        <taxon>Bacteria</taxon>
        <taxon>Pseudomonadati</taxon>
        <taxon>Bacteroidota</taxon>
        <taxon>Flavobacteriia</taxon>
        <taxon>Flavobacteriales</taxon>
        <taxon>Flavobacteriaceae</taxon>
        <taxon>Flaviramulus</taxon>
    </lineage>
</organism>
<evidence type="ECO:0000256" key="9">
    <source>
        <dbReference type="ARBA" id="ARBA00048090"/>
    </source>
</evidence>
<dbReference type="InterPro" id="IPR027417">
    <property type="entry name" value="P-loop_NTPase"/>
</dbReference>
<evidence type="ECO:0000256" key="2">
    <source>
        <dbReference type="ARBA" id="ARBA00008420"/>
    </source>
</evidence>
<keyword evidence="8" id="KW-0311">Gluconate utilization</keyword>